<keyword evidence="5" id="KW-0540">Nuclease</keyword>
<sequence length="173" mass="19335">MPKVYDPLPDVSTILAFFTFNEATGALHWRRTDANKMLNDRYVGRRAGSLSGGYLRVKFSGKSWMVHRLVFKILHGRDPIGEIDHIDGNKLNNVGCNLREVPCVLNTWNRGNKKRQVALPKGVTYHRGSGKFYARIQANGVRRHLGGFADAETAARAYAAASIKHHGEYGRTA</sequence>
<dbReference type="SUPFAM" id="SSF54171">
    <property type="entry name" value="DNA-binding domain"/>
    <property type="match status" value="1"/>
</dbReference>
<dbReference type="PROSITE" id="PS51032">
    <property type="entry name" value="AP2_ERF"/>
    <property type="match status" value="1"/>
</dbReference>
<dbReference type="GO" id="GO:0003677">
    <property type="term" value="F:DNA binding"/>
    <property type="evidence" value="ECO:0007669"/>
    <property type="project" value="UniProtKB-KW"/>
</dbReference>
<keyword evidence="5" id="KW-0255">Endonuclease</keyword>
<proteinExistence type="predicted"/>
<dbReference type="GO" id="GO:0004519">
    <property type="term" value="F:endonuclease activity"/>
    <property type="evidence" value="ECO:0007669"/>
    <property type="project" value="UniProtKB-KW"/>
</dbReference>
<dbReference type="GO" id="GO:0003700">
    <property type="term" value="F:DNA-binding transcription factor activity"/>
    <property type="evidence" value="ECO:0007669"/>
    <property type="project" value="InterPro"/>
</dbReference>
<dbReference type="Gene3D" id="3.90.75.20">
    <property type="match status" value="1"/>
</dbReference>
<dbReference type="SUPFAM" id="SSF54060">
    <property type="entry name" value="His-Me finger endonucleases"/>
    <property type="match status" value="1"/>
</dbReference>
<gene>
    <name evidence="5" type="ORF">IH622_13530</name>
</gene>
<keyword evidence="3" id="KW-0804">Transcription</keyword>
<dbReference type="Pfam" id="PF13392">
    <property type="entry name" value="HNH_3"/>
    <property type="match status" value="1"/>
</dbReference>
<evidence type="ECO:0000313" key="5">
    <source>
        <dbReference type="EMBL" id="MBE0561818.1"/>
    </source>
</evidence>
<keyword evidence="5" id="KW-0378">Hydrolase</keyword>
<evidence type="ECO:0000256" key="2">
    <source>
        <dbReference type="ARBA" id="ARBA00023125"/>
    </source>
</evidence>
<dbReference type="InterPro" id="IPR016177">
    <property type="entry name" value="DNA-bd_dom_sf"/>
</dbReference>
<dbReference type="AlphaFoldDB" id="A0A8I0N761"/>
<evidence type="ECO:0000313" key="6">
    <source>
        <dbReference type="Proteomes" id="UP000642265"/>
    </source>
</evidence>
<accession>A0A8I0N761</accession>
<evidence type="ECO:0000259" key="4">
    <source>
        <dbReference type="PROSITE" id="PS51032"/>
    </source>
</evidence>
<dbReference type="SMART" id="SM00380">
    <property type="entry name" value="AP2"/>
    <property type="match status" value="1"/>
</dbReference>
<reference evidence="5" key="2">
    <citation type="submission" date="2020-10" db="EMBL/GenBank/DDBJ databases">
        <title>Enrichment of novel Verrucomicrobia, Bacteroidetes and Krumholzibacteria in an oxygen-limited, methane- and iron-fed bioreactor inoculated with Bothnian Sea sediments.</title>
        <authorList>
            <person name="Martins P.D."/>
            <person name="de Jong A."/>
            <person name="Lenstra W.K."/>
            <person name="van Helmond N.A.G.M."/>
            <person name="Slomp C.P."/>
            <person name="Jetten M.S.M."/>
            <person name="Welte C.U."/>
            <person name="Rasigraf O."/>
        </authorList>
    </citation>
    <scope>NUCLEOTIDE SEQUENCE</scope>
    <source>
        <strain evidence="5">MAG47</strain>
    </source>
</reference>
<dbReference type="Gene3D" id="3.30.730.10">
    <property type="entry name" value="AP2/ERF domain"/>
    <property type="match status" value="1"/>
</dbReference>
<dbReference type="InterPro" id="IPR001471">
    <property type="entry name" value="AP2/ERF_dom"/>
</dbReference>
<reference evidence="5" key="1">
    <citation type="submission" date="2020-09" db="EMBL/GenBank/DDBJ databases">
        <authorList>
            <person name="Dalcin Martins P."/>
        </authorList>
    </citation>
    <scope>NUCLEOTIDE SEQUENCE</scope>
    <source>
        <strain evidence="5">MAG47</strain>
    </source>
</reference>
<dbReference type="Proteomes" id="UP000642265">
    <property type="component" value="Unassembled WGS sequence"/>
</dbReference>
<organism evidence="5 6">
    <name type="scientific">Brucella anthropi</name>
    <name type="common">Ochrobactrum anthropi</name>
    <dbReference type="NCBI Taxonomy" id="529"/>
    <lineage>
        <taxon>Bacteria</taxon>
        <taxon>Pseudomonadati</taxon>
        <taxon>Pseudomonadota</taxon>
        <taxon>Alphaproteobacteria</taxon>
        <taxon>Hyphomicrobiales</taxon>
        <taxon>Brucellaceae</taxon>
        <taxon>Brucella/Ochrobactrum group</taxon>
        <taxon>Brucella</taxon>
    </lineage>
</organism>
<comment type="caution">
    <text evidence="5">The sequence shown here is derived from an EMBL/GenBank/DDBJ whole genome shotgun (WGS) entry which is preliminary data.</text>
</comment>
<dbReference type="InterPro" id="IPR044925">
    <property type="entry name" value="His-Me_finger_sf"/>
</dbReference>
<feature type="domain" description="AP2/ERF" evidence="4">
    <location>
        <begin position="119"/>
        <end position="173"/>
    </location>
</feature>
<keyword evidence="2" id="KW-0238">DNA-binding</keyword>
<name>A0A8I0N761_BRUAN</name>
<evidence type="ECO:0000256" key="3">
    <source>
        <dbReference type="ARBA" id="ARBA00023163"/>
    </source>
</evidence>
<dbReference type="EMBL" id="JACZKO010000038">
    <property type="protein sequence ID" value="MBE0561818.1"/>
    <property type="molecule type" value="Genomic_DNA"/>
</dbReference>
<dbReference type="InterPro" id="IPR003615">
    <property type="entry name" value="HNH_nuc"/>
</dbReference>
<evidence type="ECO:0000256" key="1">
    <source>
        <dbReference type="ARBA" id="ARBA00023015"/>
    </source>
</evidence>
<protein>
    <submittedName>
        <fullName evidence="5">HNH endonuclease</fullName>
    </submittedName>
</protein>
<dbReference type="InterPro" id="IPR036955">
    <property type="entry name" value="AP2/ERF_dom_sf"/>
</dbReference>
<keyword evidence="1" id="KW-0805">Transcription regulation</keyword>